<dbReference type="STRING" id="234267.Acid_2816"/>
<protein>
    <recommendedName>
        <fullName evidence="10">Beta-xylanase</fullName>
        <ecNumber evidence="10">3.2.1.8</ecNumber>
    </recommendedName>
</protein>
<dbReference type="SUPFAM" id="SSF81296">
    <property type="entry name" value="E set domains"/>
    <property type="match status" value="1"/>
</dbReference>
<dbReference type="InterPro" id="IPR013783">
    <property type="entry name" value="Ig-like_fold"/>
</dbReference>
<dbReference type="InterPro" id="IPR013320">
    <property type="entry name" value="ConA-like_dom_sf"/>
</dbReference>
<dbReference type="InterPro" id="IPR000757">
    <property type="entry name" value="Beta-glucanase-like"/>
</dbReference>
<dbReference type="CAZy" id="GH16">
    <property type="family name" value="Glycoside Hydrolase Family 16"/>
</dbReference>
<dbReference type="Gene3D" id="3.20.20.80">
    <property type="entry name" value="Glycosidases"/>
    <property type="match status" value="1"/>
</dbReference>
<name>Q023N8_SOLUE</name>
<keyword evidence="7 10" id="KW-0119">Carbohydrate metabolism</keyword>
<dbReference type="Gene3D" id="2.60.40.10">
    <property type="entry name" value="Immunoglobulins"/>
    <property type="match status" value="1"/>
</dbReference>
<dbReference type="InterPro" id="IPR014756">
    <property type="entry name" value="Ig_E-set"/>
</dbReference>
<dbReference type="CDD" id="cd08023">
    <property type="entry name" value="GH16_laminarinase_like"/>
    <property type="match status" value="1"/>
</dbReference>
<keyword evidence="4" id="KW-0858">Xylan degradation</keyword>
<dbReference type="EC" id="3.2.1.8" evidence="10"/>
<feature type="domain" description="GH10" evidence="12">
    <location>
        <begin position="250"/>
        <end position="536"/>
    </location>
</feature>
<evidence type="ECO:0000313" key="14">
    <source>
        <dbReference type="EMBL" id="ABJ83802.1"/>
    </source>
</evidence>
<organism evidence="14">
    <name type="scientific">Solibacter usitatus (strain Ellin6076)</name>
    <dbReference type="NCBI Taxonomy" id="234267"/>
    <lineage>
        <taxon>Bacteria</taxon>
        <taxon>Pseudomonadati</taxon>
        <taxon>Acidobacteriota</taxon>
        <taxon>Terriglobia</taxon>
        <taxon>Bryobacterales</taxon>
        <taxon>Solibacteraceae</taxon>
        <taxon>Candidatus Solibacter</taxon>
    </lineage>
</organism>
<evidence type="ECO:0000256" key="8">
    <source>
        <dbReference type="ARBA" id="ARBA00023295"/>
    </source>
</evidence>
<dbReference type="eggNOG" id="COG2273">
    <property type="taxonomic scope" value="Bacteria"/>
</dbReference>
<dbReference type="NCBIfam" id="TIGR03437">
    <property type="entry name" value="Soli_cterm"/>
    <property type="match status" value="1"/>
</dbReference>
<comment type="similarity">
    <text evidence="3 10">Belongs to the glycosyl hydrolase 10 (cellulase F) family.</text>
</comment>
<dbReference type="HOGENOM" id="CLU_292852_0_0_0"/>
<accession>Q023N8</accession>
<dbReference type="GO" id="GO:0031176">
    <property type="term" value="F:endo-1,4-beta-xylanase activity"/>
    <property type="evidence" value="ECO:0007669"/>
    <property type="project" value="UniProtKB-EC"/>
</dbReference>
<proteinExistence type="inferred from homology"/>
<dbReference type="Gene3D" id="2.60.120.200">
    <property type="match status" value="1"/>
</dbReference>
<evidence type="ECO:0000256" key="1">
    <source>
        <dbReference type="ARBA" id="ARBA00000681"/>
    </source>
</evidence>
<evidence type="ECO:0000256" key="9">
    <source>
        <dbReference type="ARBA" id="ARBA00023326"/>
    </source>
</evidence>
<keyword evidence="9 10" id="KW-0624">Polysaccharide degradation</keyword>
<dbReference type="Pfam" id="PF00331">
    <property type="entry name" value="Glyco_hydro_10"/>
    <property type="match status" value="1"/>
</dbReference>
<dbReference type="SMART" id="SM00633">
    <property type="entry name" value="Glyco_10"/>
    <property type="match status" value="1"/>
</dbReference>
<dbReference type="EMBL" id="CP000473">
    <property type="protein sequence ID" value="ABJ83802.1"/>
    <property type="molecule type" value="Genomic_DNA"/>
</dbReference>
<keyword evidence="8 10" id="KW-0326">Glycosidase</keyword>
<dbReference type="PROSITE" id="PS51762">
    <property type="entry name" value="GH16_2"/>
    <property type="match status" value="1"/>
</dbReference>
<dbReference type="InterPro" id="IPR017853">
    <property type="entry name" value="GH"/>
</dbReference>
<dbReference type="SUPFAM" id="SSF49899">
    <property type="entry name" value="Concanavalin A-like lectins/glucanases"/>
    <property type="match status" value="1"/>
</dbReference>
<evidence type="ECO:0000256" key="10">
    <source>
        <dbReference type="RuleBase" id="RU361174"/>
    </source>
</evidence>
<keyword evidence="5 11" id="KW-0732">Signal</keyword>
<dbReference type="PROSITE" id="PS51760">
    <property type="entry name" value="GH10_2"/>
    <property type="match status" value="1"/>
</dbReference>
<gene>
    <name evidence="14" type="ordered locus">Acid_2816</name>
</gene>
<dbReference type="InterPro" id="IPR017803">
    <property type="entry name" value="CHP03437_C"/>
</dbReference>
<dbReference type="InterPro" id="IPR002909">
    <property type="entry name" value="IPT_dom"/>
</dbReference>
<comment type="catalytic activity">
    <reaction evidence="1 10">
        <text>Endohydrolysis of (1-&gt;4)-beta-D-xylosidic linkages in xylans.</text>
        <dbReference type="EC" id="3.2.1.8"/>
    </reaction>
</comment>
<dbReference type="InterPro" id="IPR044846">
    <property type="entry name" value="GH10"/>
</dbReference>
<evidence type="ECO:0000256" key="2">
    <source>
        <dbReference type="ARBA" id="ARBA00006865"/>
    </source>
</evidence>
<dbReference type="InterPro" id="IPR001000">
    <property type="entry name" value="GH10_dom"/>
</dbReference>
<dbReference type="CAZy" id="GH10">
    <property type="family name" value="Glycoside Hydrolase Family 10"/>
</dbReference>
<feature type="signal peptide" evidence="11">
    <location>
        <begin position="1"/>
        <end position="23"/>
    </location>
</feature>
<evidence type="ECO:0000256" key="6">
    <source>
        <dbReference type="ARBA" id="ARBA00022801"/>
    </source>
</evidence>
<evidence type="ECO:0000256" key="5">
    <source>
        <dbReference type="ARBA" id="ARBA00022729"/>
    </source>
</evidence>
<dbReference type="PANTHER" id="PTHR31490:SF88">
    <property type="entry name" value="BETA-XYLANASE"/>
    <property type="match status" value="1"/>
</dbReference>
<dbReference type="AlphaFoldDB" id="Q023N8"/>
<dbReference type="KEGG" id="sus:Acid_2816"/>
<evidence type="ECO:0000256" key="7">
    <source>
        <dbReference type="ARBA" id="ARBA00023277"/>
    </source>
</evidence>
<evidence type="ECO:0000259" key="12">
    <source>
        <dbReference type="PROSITE" id="PS51760"/>
    </source>
</evidence>
<sequence length="1039" mass="111593" precursor="true">MVECVLPSLAVLAALLSASVAFADPSPLIPGDPLACFTRVDGAATVTNVTVAGMPFTRALHVKTGTVASNANAWDIRPRCFSTQAAKVNDVVAVTFWMRAIAAPGNLGLTSFVLERNDSPYTKSVTYTAAAGTDWKKLEVPFTMAETYASNAYNFSFWVTFANQEIEIGGLAILDYGPGVPFSSLGLTTWPYDERAPDAPWRAAAAGRIDRYRKGDIVVIARDDSGRTIPGAQIHARMKRHAFGFGTAVAGDVIQRTDTTGQNYRDAIKKLFNKVVTENALKWPTFESNGRQQADYMLPWFAANGIEMVRGHNVIWPAATYLPADVQAMLKATPVNADALRARIDKHIADVMGYTKGKVTEWDVLNEAYTNKDLQAVLGDSEMASWFVQARTADPAIKLYINDYNILEAGGYDIQHINGYQQIIRNLLAAGAPVDGIGLQSHFDSNLTPPSRVIELLDQFATFGRDLQVTEFDVSVADEQVQADYTRDFLTACFSHPAIKGFMMWGFWEGAHWKPQGAMIRRDWSTKPNYGVWNDLLYTQWWTDVRGATAADGTWRTRGFLGDYDIEVTVNGATKTYPLRVSSNTEPVYLNTGKTPARAIAAKGIVNGASFAGGPIAPGEIVTIFGSGFGPGDTRVLFDGVAGQLIYALAGQVSAIVPSGVTGTTQVRVEYQGVATEPVQMTVAAAAPGIFMCPNKPGVALVINASAGNVISCNADFVPPGSGSVITFFVTGEGGLRGGTSFGNIALASRCVADFAGAIYPGVTQINTCVPDAAPRDPAVPMVFIAGGVASPPASINLQTAWTLLWSDDFNGAAGTSPDPARWTYDLGGGGWGNAELETYTNTTDNVYHDGAGNLVIRAVKTGSGYTSARIKTQGKFSVTYGKVEARIKIPYGQGIWPAFWMLGADIDQVGWPACGEIDIMENIGKEPATIHGTVHGPGYSGNSGIGAPFSLAAGGRFADDFHVYGIEWSPQSVAFFLDGTQYFEVTPARLPAGKNWVYQHPFFLILNVATGGTWPGNPDATTTFPQQMLVDWVHVSQR</sequence>
<evidence type="ECO:0000256" key="11">
    <source>
        <dbReference type="SAM" id="SignalP"/>
    </source>
</evidence>
<reference evidence="14" key="1">
    <citation type="submission" date="2006-10" db="EMBL/GenBank/DDBJ databases">
        <title>Complete sequence of Solibacter usitatus Ellin6076.</title>
        <authorList>
            <consortium name="US DOE Joint Genome Institute"/>
            <person name="Copeland A."/>
            <person name="Lucas S."/>
            <person name="Lapidus A."/>
            <person name="Barry K."/>
            <person name="Detter J.C."/>
            <person name="Glavina del Rio T."/>
            <person name="Hammon N."/>
            <person name="Israni S."/>
            <person name="Dalin E."/>
            <person name="Tice H."/>
            <person name="Pitluck S."/>
            <person name="Thompson L.S."/>
            <person name="Brettin T."/>
            <person name="Bruce D."/>
            <person name="Han C."/>
            <person name="Tapia R."/>
            <person name="Gilna P."/>
            <person name="Schmutz J."/>
            <person name="Larimer F."/>
            <person name="Land M."/>
            <person name="Hauser L."/>
            <person name="Kyrpides N."/>
            <person name="Mikhailova N."/>
            <person name="Janssen P.H."/>
            <person name="Kuske C.R."/>
            <person name="Richardson P."/>
        </authorList>
    </citation>
    <scope>NUCLEOTIDE SEQUENCE</scope>
    <source>
        <strain evidence="14">Ellin6076</strain>
    </source>
</reference>
<evidence type="ECO:0000259" key="13">
    <source>
        <dbReference type="PROSITE" id="PS51762"/>
    </source>
</evidence>
<dbReference type="PANTHER" id="PTHR31490">
    <property type="entry name" value="GLYCOSYL HYDROLASE"/>
    <property type="match status" value="1"/>
</dbReference>
<feature type="domain" description="GH16" evidence="13">
    <location>
        <begin position="753"/>
        <end position="1039"/>
    </location>
</feature>
<dbReference type="InParanoid" id="Q023N8"/>
<dbReference type="Pfam" id="PF01833">
    <property type="entry name" value="TIG"/>
    <property type="match status" value="1"/>
</dbReference>
<feature type="chain" id="PRO_5004163809" description="Beta-xylanase" evidence="11">
    <location>
        <begin position="24"/>
        <end position="1039"/>
    </location>
</feature>
<comment type="similarity">
    <text evidence="2">Belongs to the glycosyl hydrolase 16 family.</text>
</comment>
<dbReference type="SUPFAM" id="SSF51445">
    <property type="entry name" value="(Trans)glycosidases"/>
    <property type="match status" value="1"/>
</dbReference>
<dbReference type="GO" id="GO:0045493">
    <property type="term" value="P:xylan catabolic process"/>
    <property type="evidence" value="ECO:0007669"/>
    <property type="project" value="UniProtKB-KW"/>
</dbReference>
<keyword evidence="6 10" id="KW-0378">Hydrolase</keyword>
<dbReference type="Gene3D" id="2.60.120.260">
    <property type="entry name" value="Galactose-binding domain-like"/>
    <property type="match status" value="1"/>
</dbReference>
<dbReference type="Pfam" id="PF00722">
    <property type="entry name" value="Glyco_hydro_16"/>
    <property type="match status" value="1"/>
</dbReference>
<evidence type="ECO:0000256" key="3">
    <source>
        <dbReference type="ARBA" id="ARBA00007495"/>
    </source>
</evidence>
<dbReference type="PRINTS" id="PR00134">
    <property type="entry name" value="GLHYDRLASE10"/>
</dbReference>
<dbReference type="eggNOG" id="COG3693">
    <property type="taxonomic scope" value="Bacteria"/>
</dbReference>
<evidence type="ECO:0000256" key="4">
    <source>
        <dbReference type="ARBA" id="ARBA00022651"/>
    </source>
</evidence>